<dbReference type="SUPFAM" id="SSF56784">
    <property type="entry name" value="HAD-like"/>
    <property type="match status" value="1"/>
</dbReference>
<keyword evidence="3" id="KW-0460">Magnesium</keyword>
<dbReference type="InterPro" id="IPR036412">
    <property type="entry name" value="HAD-like_sf"/>
</dbReference>
<dbReference type="InterPro" id="IPR041492">
    <property type="entry name" value="HAD_2"/>
</dbReference>
<keyword evidence="1" id="KW-0479">Metal-binding</keyword>
<evidence type="ECO:0000256" key="1">
    <source>
        <dbReference type="ARBA" id="ARBA00022723"/>
    </source>
</evidence>
<comment type="caution">
    <text evidence="4">The sequence shown here is derived from an EMBL/GenBank/DDBJ whole genome shotgun (WGS) entry which is preliminary data.</text>
</comment>
<dbReference type="Gene3D" id="1.10.150.520">
    <property type="match status" value="1"/>
</dbReference>
<dbReference type="PANTHER" id="PTHR46470:SF2">
    <property type="entry name" value="GLYCERALDEHYDE 3-PHOSPHATE PHOSPHATASE"/>
    <property type="match status" value="1"/>
</dbReference>
<reference evidence="4 5" key="1">
    <citation type="submission" date="2023-07" db="EMBL/GenBank/DDBJ databases">
        <title>Genomic Encyclopedia of Type Strains, Phase IV (KMG-IV): sequencing the most valuable type-strain genomes for metagenomic binning, comparative biology and taxonomic classification.</title>
        <authorList>
            <person name="Goeker M."/>
        </authorList>
    </citation>
    <scope>NUCLEOTIDE SEQUENCE [LARGE SCALE GENOMIC DNA]</scope>
    <source>
        <strain evidence="4 5">DSM 29005</strain>
    </source>
</reference>
<keyword evidence="2 4" id="KW-0378">Hydrolase</keyword>
<dbReference type="GO" id="GO:0016787">
    <property type="term" value="F:hydrolase activity"/>
    <property type="evidence" value="ECO:0007669"/>
    <property type="project" value="UniProtKB-KW"/>
</dbReference>
<dbReference type="InterPro" id="IPR051400">
    <property type="entry name" value="HAD-like_hydrolase"/>
</dbReference>
<dbReference type="Pfam" id="PF13419">
    <property type="entry name" value="HAD_2"/>
    <property type="match status" value="1"/>
</dbReference>
<dbReference type="RefSeq" id="WP_307343769.1">
    <property type="nucleotide sequence ID" value="NZ_JAUSUD010000016.1"/>
</dbReference>
<evidence type="ECO:0000256" key="3">
    <source>
        <dbReference type="ARBA" id="ARBA00022842"/>
    </source>
</evidence>
<dbReference type="InterPro" id="IPR023214">
    <property type="entry name" value="HAD_sf"/>
</dbReference>
<gene>
    <name evidence="4" type="ORF">J2S19_003240</name>
</gene>
<dbReference type="Proteomes" id="UP001234495">
    <property type="component" value="Unassembled WGS sequence"/>
</dbReference>
<dbReference type="EMBL" id="JAUSUD010000016">
    <property type="protein sequence ID" value="MDQ0231955.1"/>
    <property type="molecule type" value="Genomic_DNA"/>
</dbReference>
<name>A0ABT9ZI41_9BACI</name>
<evidence type="ECO:0000256" key="2">
    <source>
        <dbReference type="ARBA" id="ARBA00022801"/>
    </source>
</evidence>
<organism evidence="4 5">
    <name type="scientific">Metabacillus malikii</name>
    <dbReference type="NCBI Taxonomy" id="1504265"/>
    <lineage>
        <taxon>Bacteria</taxon>
        <taxon>Bacillati</taxon>
        <taxon>Bacillota</taxon>
        <taxon>Bacilli</taxon>
        <taxon>Bacillales</taxon>
        <taxon>Bacillaceae</taxon>
        <taxon>Metabacillus</taxon>
    </lineage>
</organism>
<sequence>MINTIVFEMDDILFSQKEYVLSGLREVDKLVIRRYSVDGFYQVASELYDDGERKQLIKKALDNLNIRYDEKMVHFLTKKYYEHVPTIQLFQDAKWVLNHLARDVKLGIISDGILDAQYNKVKALGLNSKFQSIILCDRFGRENWKPSILPYKHLCMALETEHHECCFVGNNPNTDFITANKLGWETVHLDRMSTYFSEQNQSYEYNAKYKIQHLRELANIPGLKHLFTNRYVPI</sequence>
<evidence type="ECO:0000313" key="4">
    <source>
        <dbReference type="EMBL" id="MDQ0231955.1"/>
    </source>
</evidence>
<accession>A0ABT9ZI41</accession>
<evidence type="ECO:0000313" key="5">
    <source>
        <dbReference type="Proteomes" id="UP001234495"/>
    </source>
</evidence>
<keyword evidence="5" id="KW-1185">Reference proteome</keyword>
<dbReference type="Gene3D" id="3.40.50.1000">
    <property type="entry name" value="HAD superfamily/HAD-like"/>
    <property type="match status" value="1"/>
</dbReference>
<dbReference type="PANTHER" id="PTHR46470">
    <property type="entry name" value="N-ACYLNEURAMINATE-9-PHOSPHATASE"/>
    <property type="match status" value="1"/>
</dbReference>
<protein>
    <submittedName>
        <fullName evidence="4">Hydrolase of the HAD superfamily</fullName>
    </submittedName>
</protein>
<proteinExistence type="predicted"/>